<dbReference type="InterPro" id="IPR036390">
    <property type="entry name" value="WH_DNA-bd_sf"/>
</dbReference>
<dbReference type="InterPro" id="IPR036388">
    <property type="entry name" value="WH-like_DNA-bd_sf"/>
</dbReference>
<keyword evidence="7" id="KW-1185">Reference proteome</keyword>
<dbReference type="AlphaFoldDB" id="A0A5C6D4Y3"/>
<evidence type="ECO:0000313" key="7">
    <source>
        <dbReference type="Proteomes" id="UP000318437"/>
    </source>
</evidence>
<evidence type="ECO:0000256" key="2">
    <source>
        <dbReference type="ARBA" id="ARBA00023015"/>
    </source>
</evidence>
<feature type="domain" description="HTH lysR-type" evidence="5">
    <location>
        <begin position="1"/>
        <end position="58"/>
    </location>
</feature>
<reference evidence="6 7" key="1">
    <citation type="submission" date="2019-02" db="EMBL/GenBank/DDBJ databases">
        <title>Deep-cultivation of Planctomycetes and their phenomic and genomic characterization uncovers novel biology.</title>
        <authorList>
            <person name="Wiegand S."/>
            <person name="Jogler M."/>
            <person name="Boedeker C."/>
            <person name="Pinto D."/>
            <person name="Vollmers J."/>
            <person name="Rivas-Marin E."/>
            <person name="Kohn T."/>
            <person name="Peeters S.H."/>
            <person name="Heuer A."/>
            <person name="Rast P."/>
            <person name="Oberbeckmann S."/>
            <person name="Bunk B."/>
            <person name="Jeske O."/>
            <person name="Meyerdierks A."/>
            <person name="Storesund J.E."/>
            <person name="Kallscheuer N."/>
            <person name="Luecker S."/>
            <person name="Lage O.M."/>
            <person name="Pohl T."/>
            <person name="Merkel B.J."/>
            <person name="Hornburger P."/>
            <person name="Mueller R.-W."/>
            <person name="Bruemmer F."/>
            <person name="Labrenz M."/>
            <person name="Spormann A.M."/>
            <person name="Op Den Camp H."/>
            <person name="Overmann J."/>
            <person name="Amann R."/>
            <person name="Jetten M.S.M."/>
            <person name="Mascher T."/>
            <person name="Medema M.H."/>
            <person name="Devos D.P."/>
            <person name="Kaster A.-K."/>
            <person name="Ovreas L."/>
            <person name="Rohde M."/>
            <person name="Galperin M.Y."/>
            <person name="Jogler C."/>
        </authorList>
    </citation>
    <scope>NUCLEOTIDE SEQUENCE [LARGE SCALE GENOMIC DNA]</scope>
    <source>
        <strain evidence="6 7">Pla144</strain>
    </source>
</reference>
<dbReference type="InterPro" id="IPR000847">
    <property type="entry name" value="LysR_HTH_N"/>
</dbReference>
<dbReference type="GO" id="GO:0003700">
    <property type="term" value="F:DNA-binding transcription factor activity"/>
    <property type="evidence" value="ECO:0007669"/>
    <property type="project" value="InterPro"/>
</dbReference>
<comment type="caution">
    <text evidence="6">The sequence shown here is derived from an EMBL/GenBank/DDBJ whole genome shotgun (WGS) entry which is preliminary data.</text>
</comment>
<keyword evidence="3" id="KW-0238">DNA-binding</keyword>
<keyword evidence="2" id="KW-0805">Transcription regulation</keyword>
<comment type="similarity">
    <text evidence="1">Belongs to the LysR transcriptional regulatory family.</text>
</comment>
<sequence length="318" mass="36092">MHIKSLKIYCDIVERRSFSRAADDNGISQSNASQVVHQLEERLGAKLLDRSKRPFVLTPEGERYFEGCRQIVRSYDELENEVRTLRDASAGRLLVASIYSVGLAHMSLFIRHFSAKYPNAQVRLEYLHPDRVLEVVEQGEVDLGLVSYPEETRTMAAIPWRNESLVLVCHPKHRLAKEQSVNYADLSGEPLVAFEAGLRIRAEIDRLLMIHDVEPHIAFEFDNIETMKRAIEINEGISLLPEPTVAKEIASGSLVMVTLEGEQQSRPLGIMHRRDRPLRELANNFIELLQSDPEFSDPPNFSEALQAVSANNGVTHWQ</sequence>
<dbReference type="EMBL" id="SJPS01000001">
    <property type="protein sequence ID" value="TWU30266.1"/>
    <property type="molecule type" value="Genomic_DNA"/>
</dbReference>
<accession>A0A5C6D4Y3</accession>
<gene>
    <name evidence="6" type="primary">oxyR</name>
    <name evidence="6" type="ORF">Pla144_10520</name>
</gene>
<dbReference type="CDD" id="cd05466">
    <property type="entry name" value="PBP2_LTTR_substrate"/>
    <property type="match status" value="1"/>
</dbReference>
<dbReference type="OrthoDB" id="9785745at2"/>
<proteinExistence type="inferred from homology"/>
<keyword evidence="4" id="KW-0804">Transcription</keyword>
<name>A0A5C6D4Y3_9BACT</name>
<dbReference type="InterPro" id="IPR050950">
    <property type="entry name" value="HTH-type_LysR_regulators"/>
</dbReference>
<dbReference type="RefSeq" id="WP_146448345.1">
    <property type="nucleotide sequence ID" value="NZ_SJPS01000001.1"/>
</dbReference>
<dbReference type="GO" id="GO:0005829">
    <property type="term" value="C:cytosol"/>
    <property type="evidence" value="ECO:0007669"/>
    <property type="project" value="TreeGrafter"/>
</dbReference>
<evidence type="ECO:0000259" key="5">
    <source>
        <dbReference type="PROSITE" id="PS50931"/>
    </source>
</evidence>
<evidence type="ECO:0000256" key="4">
    <source>
        <dbReference type="ARBA" id="ARBA00023163"/>
    </source>
</evidence>
<dbReference type="InterPro" id="IPR005119">
    <property type="entry name" value="LysR_subst-bd"/>
</dbReference>
<dbReference type="PANTHER" id="PTHR30419:SF8">
    <property type="entry name" value="NITROGEN ASSIMILATION TRANSCRIPTIONAL ACTIVATOR-RELATED"/>
    <property type="match status" value="1"/>
</dbReference>
<dbReference type="Gene3D" id="1.10.10.10">
    <property type="entry name" value="Winged helix-like DNA-binding domain superfamily/Winged helix DNA-binding domain"/>
    <property type="match status" value="1"/>
</dbReference>
<evidence type="ECO:0000313" key="6">
    <source>
        <dbReference type="EMBL" id="TWU30266.1"/>
    </source>
</evidence>
<organism evidence="6 7">
    <name type="scientific">Bythopirellula polymerisocia</name>
    <dbReference type="NCBI Taxonomy" id="2528003"/>
    <lineage>
        <taxon>Bacteria</taxon>
        <taxon>Pseudomonadati</taxon>
        <taxon>Planctomycetota</taxon>
        <taxon>Planctomycetia</taxon>
        <taxon>Pirellulales</taxon>
        <taxon>Lacipirellulaceae</taxon>
        <taxon>Bythopirellula</taxon>
    </lineage>
</organism>
<protein>
    <submittedName>
        <fullName evidence="6">Hydrogen peroxide-inducible activator</fullName>
    </submittedName>
</protein>
<dbReference type="FunFam" id="1.10.10.10:FF:000001">
    <property type="entry name" value="LysR family transcriptional regulator"/>
    <property type="match status" value="1"/>
</dbReference>
<dbReference type="Proteomes" id="UP000318437">
    <property type="component" value="Unassembled WGS sequence"/>
</dbReference>
<dbReference type="Pfam" id="PF03466">
    <property type="entry name" value="LysR_substrate"/>
    <property type="match status" value="1"/>
</dbReference>
<dbReference type="SUPFAM" id="SSF46785">
    <property type="entry name" value="Winged helix' DNA-binding domain"/>
    <property type="match status" value="1"/>
</dbReference>
<dbReference type="Pfam" id="PF00126">
    <property type="entry name" value="HTH_1"/>
    <property type="match status" value="1"/>
</dbReference>
<evidence type="ECO:0000256" key="3">
    <source>
        <dbReference type="ARBA" id="ARBA00023125"/>
    </source>
</evidence>
<dbReference type="GO" id="GO:0003677">
    <property type="term" value="F:DNA binding"/>
    <property type="evidence" value="ECO:0007669"/>
    <property type="project" value="UniProtKB-KW"/>
</dbReference>
<dbReference type="PROSITE" id="PS50931">
    <property type="entry name" value="HTH_LYSR"/>
    <property type="match status" value="1"/>
</dbReference>
<dbReference type="Gene3D" id="3.40.190.290">
    <property type="match status" value="1"/>
</dbReference>
<evidence type="ECO:0000256" key="1">
    <source>
        <dbReference type="ARBA" id="ARBA00009437"/>
    </source>
</evidence>
<dbReference type="SUPFAM" id="SSF53850">
    <property type="entry name" value="Periplasmic binding protein-like II"/>
    <property type="match status" value="1"/>
</dbReference>
<dbReference type="PANTHER" id="PTHR30419">
    <property type="entry name" value="HTH-TYPE TRANSCRIPTIONAL REGULATOR YBHD"/>
    <property type="match status" value="1"/>
</dbReference>